<evidence type="ECO:0000313" key="1">
    <source>
        <dbReference type="EMBL" id="TNC72160.1"/>
    </source>
</evidence>
<dbReference type="AlphaFoldDB" id="A0A5C4NE30"/>
<reference evidence="1 2" key="1">
    <citation type="submission" date="2019-06" db="EMBL/GenBank/DDBJ databases">
        <authorList>
            <person name="Jiang L."/>
        </authorList>
    </citation>
    <scope>NUCLEOTIDE SEQUENCE [LARGE SCALE GENOMIC DNA]</scope>
    <source>
        <strain evidence="1 2">YIM 48858</strain>
    </source>
</reference>
<comment type="caution">
    <text evidence="1">The sequence shown here is derived from an EMBL/GenBank/DDBJ whole genome shotgun (WGS) entry which is preliminary data.</text>
</comment>
<dbReference type="EMBL" id="VDFV01000009">
    <property type="protein sequence ID" value="TNC72160.1"/>
    <property type="molecule type" value="Genomic_DNA"/>
</dbReference>
<name>A0A5C4NE30_9RHOB</name>
<dbReference type="Proteomes" id="UP000305709">
    <property type="component" value="Unassembled WGS sequence"/>
</dbReference>
<protein>
    <recommendedName>
        <fullName evidence="3">DUF3137 domain-containing protein</fullName>
    </recommendedName>
</protein>
<evidence type="ECO:0008006" key="3">
    <source>
        <dbReference type="Google" id="ProtNLM"/>
    </source>
</evidence>
<organism evidence="1 2">
    <name type="scientific">Rubellimicrobium roseum</name>
    <dbReference type="NCBI Taxonomy" id="687525"/>
    <lineage>
        <taxon>Bacteria</taxon>
        <taxon>Pseudomonadati</taxon>
        <taxon>Pseudomonadota</taxon>
        <taxon>Alphaproteobacteria</taxon>
        <taxon>Rhodobacterales</taxon>
        <taxon>Roseobacteraceae</taxon>
        <taxon>Rubellimicrobium</taxon>
    </lineage>
</organism>
<dbReference type="OrthoDB" id="7990319at2"/>
<keyword evidence="2" id="KW-1185">Reference proteome</keyword>
<evidence type="ECO:0000313" key="2">
    <source>
        <dbReference type="Proteomes" id="UP000305709"/>
    </source>
</evidence>
<accession>A0A5C4NE30</accession>
<sequence>MAEPRVLLALLALGLLLVWQARRLSRAAAVRRAMRAGYLDAVLPLLASPAARLEPYGFPRVTGFRGGAPFEVRVVPDTLATRKLPALWLLVTLPEPMPLAWTWHLMLRPRGGETFSAFDRLPRQLAPVPDLPADSAVRTDAAEGTPPGLLAEVVARLGEDRLKEVILSPKGLRLTWLAEEAPRTRYLVFRDAEMGATPFDPSELAPLLEALLDFRAALAPQPERLSA</sequence>
<dbReference type="RefSeq" id="WP_139081277.1">
    <property type="nucleotide sequence ID" value="NZ_VDFV01000009.1"/>
</dbReference>
<proteinExistence type="predicted"/>
<gene>
    <name evidence="1" type="ORF">FHG71_08885</name>
</gene>